<evidence type="ECO:0000256" key="1">
    <source>
        <dbReference type="SAM" id="MobiDB-lite"/>
    </source>
</evidence>
<sequence length="756" mass="83728">MADKTTLSGETSHTGLISEESSVRSADTTKQLDSWRFTVRAGIAVAATVILVNLGVLIWALTLGVQDGFATVFEGSCTETKSITFWVDLMINILSTLLLGASNNCVQLLVAPTRNDIGDAHAAGRYLDVGVSSLRNVMAVSLWRKWLCAGLFLSSIPLHLLYNSVIYSTLSTSNYVAAIVTDDFLQGATWNSSRLDGYTENIITATRQVARLQSNIGKLTRLENEDCIRAYGTNFLQSKRKNVLVVSDANVTGPLIIGYYHQAEFLDDDLGWICGKQTQGANKRCDTKTMLSYPTNWTIVDIEVNQDEALVRRSMSFGRWDGYDPQGPYFEASVKYCLAETAKQHCTIQISTPLLGVVLLCNLIKVMCLSRALLIRNFHPMATLGDLISSCLSQPDPYTHGMGPITAKGVRRSRAVRLLDRETLVSRLLKDYRVIYFERSTSLLSDYTNSDIPMVRGTSIVTGVAEKSATAPVKWKKQKNRWYQAPSRSSWVACMVLCAIARFTGVYLLTSAINYRKNSTSQTYTLSRMWQDGVGAVSTDLLIGAGGDYQRPLIENVLLANTPQLAIWFVYVFYNNCLTRMMLGREYSSYAKYRKPLRVSRPEGEQRSTYRLQLPYRYSVPLMAAMTVLHWLVARSIFLVKISVFDYDGNPLNLKISACGFSAMAIVLSLFVSAVIILALLASAARKLEPGMPLASSCSLAITAACHTSPDDEDAALLPVKYGVVIAEEPESESDRKHACFSSKEVTPLVDGHWYN</sequence>
<dbReference type="GeneID" id="25415309"/>
<evidence type="ECO:0000313" key="4">
    <source>
        <dbReference type="EMBL" id="KEQ72500.1"/>
    </source>
</evidence>
<feature type="transmembrane region" description="Helical" evidence="2">
    <location>
        <begin position="489"/>
        <end position="509"/>
    </location>
</feature>
<reference evidence="4 5" key="1">
    <citation type="journal article" date="2014" name="BMC Genomics">
        <title>Genome sequencing of four Aureobasidium pullulans varieties: biotechnological potential, stress tolerance, and description of new species.</title>
        <authorList>
            <person name="Gostin Ar C."/>
            <person name="Ohm R.A."/>
            <person name="Kogej T."/>
            <person name="Sonjak S."/>
            <person name="Turk M."/>
            <person name="Zajc J."/>
            <person name="Zalar P."/>
            <person name="Grube M."/>
            <person name="Sun H."/>
            <person name="Han J."/>
            <person name="Sharma A."/>
            <person name="Chiniquy J."/>
            <person name="Ngan C.Y."/>
            <person name="Lipzen A."/>
            <person name="Barry K."/>
            <person name="Grigoriev I.V."/>
            <person name="Gunde-Cimerman N."/>
        </authorList>
    </citation>
    <scope>NUCLEOTIDE SEQUENCE [LARGE SCALE GENOMIC DNA]</scope>
    <source>
        <strain evidence="4 5">CBS 147.97</strain>
    </source>
</reference>
<dbReference type="Pfam" id="PF20163">
    <property type="entry name" value="DUF6536"/>
    <property type="match status" value="1"/>
</dbReference>
<feature type="region of interest" description="Disordered" evidence="1">
    <location>
        <begin position="1"/>
        <end position="22"/>
    </location>
</feature>
<dbReference type="AlphaFoldDB" id="A0A074WHC7"/>
<feature type="transmembrane region" description="Helical" evidence="2">
    <location>
        <begin position="660"/>
        <end position="682"/>
    </location>
</feature>
<dbReference type="InterPro" id="IPR046623">
    <property type="entry name" value="DUF6536"/>
</dbReference>
<dbReference type="Proteomes" id="UP000027730">
    <property type="component" value="Unassembled WGS sequence"/>
</dbReference>
<dbReference type="HOGENOM" id="CLU_010112_0_0_1"/>
<keyword evidence="2" id="KW-0812">Transmembrane</keyword>
<dbReference type="RefSeq" id="XP_013426830.1">
    <property type="nucleotide sequence ID" value="XM_013571376.1"/>
</dbReference>
<keyword evidence="2" id="KW-0472">Membrane</keyword>
<evidence type="ECO:0000313" key="5">
    <source>
        <dbReference type="Proteomes" id="UP000027730"/>
    </source>
</evidence>
<protein>
    <recommendedName>
        <fullName evidence="3">DUF6536 domain-containing protein</fullName>
    </recommendedName>
</protein>
<dbReference type="EMBL" id="KL584711">
    <property type="protein sequence ID" value="KEQ72500.1"/>
    <property type="molecule type" value="Genomic_DNA"/>
</dbReference>
<evidence type="ECO:0000259" key="3">
    <source>
        <dbReference type="Pfam" id="PF20163"/>
    </source>
</evidence>
<dbReference type="PANTHER" id="PTHR35395:SF1">
    <property type="entry name" value="DUF6536 DOMAIN-CONTAINING PROTEIN"/>
    <property type="match status" value="1"/>
</dbReference>
<proteinExistence type="predicted"/>
<name>A0A074WHC7_9PEZI</name>
<keyword evidence="5" id="KW-1185">Reference proteome</keyword>
<organism evidence="4 5">
    <name type="scientific">Aureobasidium namibiae CBS 147.97</name>
    <dbReference type="NCBI Taxonomy" id="1043004"/>
    <lineage>
        <taxon>Eukaryota</taxon>
        <taxon>Fungi</taxon>
        <taxon>Dikarya</taxon>
        <taxon>Ascomycota</taxon>
        <taxon>Pezizomycotina</taxon>
        <taxon>Dothideomycetes</taxon>
        <taxon>Dothideomycetidae</taxon>
        <taxon>Dothideales</taxon>
        <taxon>Saccotheciaceae</taxon>
        <taxon>Aureobasidium</taxon>
    </lineage>
</organism>
<dbReference type="OrthoDB" id="5429634at2759"/>
<feature type="transmembrane region" description="Helical" evidence="2">
    <location>
        <begin position="83"/>
        <end position="101"/>
    </location>
</feature>
<keyword evidence="2" id="KW-1133">Transmembrane helix</keyword>
<feature type="domain" description="DUF6536" evidence="3">
    <location>
        <begin position="35"/>
        <end position="185"/>
    </location>
</feature>
<evidence type="ECO:0000256" key="2">
    <source>
        <dbReference type="SAM" id="Phobius"/>
    </source>
</evidence>
<dbReference type="PANTHER" id="PTHR35395">
    <property type="entry name" value="DUF6536 DOMAIN-CONTAINING PROTEIN"/>
    <property type="match status" value="1"/>
</dbReference>
<feature type="transmembrane region" description="Helical" evidence="2">
    <location>
        <begin position="41"/>
        <end position="63"/>
    </location>
</feature>
<gene>
    <name evidence="4" type="ORF">M436DRAFT_73460</name>
</gene>
<dbReference type="STRING" id="1043004.A0A074WHC7"/>
<feature type="transmembrane region" description="Helical" evidence="2">
    <location>
        <begin position="620"/>
        <end position="640"/>
    </location>
</feature>
<accession>A0A074WHC7</accession>